<keyword evidence="3" id="KW-1185">Reference proteome</keyword>
<evidence type="ECO:0000313" key="3">
    <source>
        <dbReference type="Proteomes" id="UP001374535"/>
    </source>
</evidence>
<protein>
    <recommendedName>
        <fullName evidence="4">Transmembrane protein</fullName>
    </recommendedName>
</protein>
<keyword evidence="1" id="KW-0472">Membrane</keyword>
<gene>
    <name evidence="2" type="ORF">V8G54_017511</name>
</gene>
<evidence type="ECO:0008006" key="4">
    <source>
        <dbReference type="Google" id="ProtNLM"/>
    </source>
</evidence>
<evidence type="ECO:0000256" key="1">
    <source>
        <dbReference type="SAM" id="Phobius"/>
    </source>
</evidence>
<dbReference type="AlphaFoldDB" id="A0AAQ3NQ27"/>
<organism evidence="2 3">
    <name type="scientific">Vigna mungo</name>
    <name type="common">Black gram</name>
    <name type="synonym">Phaseolus mungo</name>
    <dbReference type="NCBI Taxonomy" id="3915"/>
    <lineage>
        <taxon>Eukaryota</taxon>
        <taxon>Viridiplantae</taxon>
        <taxon>Streptophyta</taxon>
        <taxon>Embryophyta</taxon>
        <taxon>Tracheophyta</taxon>
        <taxon>Spermatophyta</taxon>
        <taxon>Magnoliopsida</taxon>
        <taxon>eudicotyledons</taxon>
        <taxon>Gunneridae</taxon>
        <taxon>Pentapetalae</taxon>
        <taxon>rosids</taxon>
        <taxon>fabids</taxon>
        <taxon>Fabales</taxon>
        <taxon>Fabaceae</taxon>
        <taxon>Papilionoideae</taxon>
        <taxon>50 kb inversion clade</taxon>
        <taxon>NPAAA clade</taxon>
        <taxon>indigoferoid/millettioid clade</taxon>
        <taxon>Phaseoleae</taxon>
        <taxon>Vigna</taxon>
    </lineage>
</organism>
<feature type="transmembrane region" description="Helical" evidence="1">
    <location>
        <begin position="87"/>
        <end position="106"/>
    </location>
</feature>
<keyword evidence="1" id="KW-0812">Transmembrane</keyword>
<accession>A0AAQ3NQ27</accession>
<dbReference type="Proteomes" id="UP001374535">
    <property type="component" value="Chromosome 5"/>
</dbReference>
<evidence type="ECO:0000313" key="2">
    <source>
        <dbReference type="EMBL" id="WVZ12981.1"/>
    </source>
</evidence>
<reference evidence="2 3" key="1">
    <citation type="journal article" date="2023" name="Life. Sci Alliance">
        <title>Evolutionary insights into 3D genome organization and epigenetic landscape of Vigna mungo.</title>
        <authorList>
            <person name="Junaid A."/>
            <person name="Singh B."/>
            <person name="Bhatia S."/>
        </authorList>
    </citation>
    <scope>NUCLEOTIDE SEQUENCE [LARGE SCALE GENOMIC DNA]</scope>
    <source>
        <strain evidence="2">Urdbean</strain>
    </source>
</reference>
<name>A0AAQ3NQ27_VIGMU</name>
<keyword evidence="1" id="KW-1133">Transmembrane helix</keyword>
<proteinExistence type="predicted"/>
<sequence length="116" mass="13558">MHHIISYLSPLFHIIAHPSPYSTQQHNNTTLQFTARKMTKHNQYQLRYKVRLVVIQENPITSLPPLFFLNKVTKILSSLLILKTNPFLFLVLPWVNLSFTVLLLLFRGQTSLFRLG</sequence>
<dbReference type="EMBL" id="CP144696">
    <property type="protein sequence ID" value="WVZ12981.1"/>
    <property type="molecule type" value="Genomic_DNA"/>
</dbReference>